<evidence type="ECO:0000313" key="3">
    <source>
        <dbReference type="EMBL" id="PZX16933.1"/>
    </source>
</evidence>
<evidence type="ECO:0000313" key="4">
    <source>
        <dbReference type="Proteomes" id="UP000248916"/>
    </source>
</evidence>
<dbReference type="OrthoDB" id="7341345at2"/>
<dbReference type="EMBL" id="QKZL01000005">
    <property type="protein sequence ID" value="PZX16933.1"/>
    <property type="molecule type" value="Genomic_DNA"/>
</dbReference>
<name>A0A2W7NBC0_9RHOB</name>
<comment type="caution">
    <text evidence="3">The sequence shown here is derived from an EMBL/GenBank/DDBJ whole genome shotgun (WGS) entry which is preliminary data.</text>
</comment>
<gene>
    <name evidence="3" type="ORF">LX81_01563</name>
</gene>
<organism evidence="3 4">
    <name type="scientific">Palleronia aestuarii</name>
    <dbReference type="NCBI Taxonomy" id="568105"/>
    <lineage>
        <taxon>Bacteria</taxon>
        <taxon>Pseudomonadati</taxon>
        <taxon>Pseudomonadota</taxon>
        <taxon>Alphaproteobacteria</taxon>
        <taxon>Rhodobacterales</taxon>
        <taxon>Roseobacteraceae</taxon>
        <taxon>Palleronia</taxon>
    </lineage>
</organism>
<evidence type="ECO:0000256" key="1">
    <source>
        <dbReference type="SAM" id="Coils"/>
    </source>
</evidence>
<sequence length="353" mass="39613">MKRLKKRIRSDTHVSEARRPRPRTWDRNVYLALLVLFFAALGNYVAGDRLFLRADGLVLQDRTVIGATALVQVTKVAVRPGQVVEEGDMLLRAESLETLGRLADLSMREAELAEREARLQSELTVARELEPRAEQRLTELTEREETLERLETSRLVTSARRETLSDTRYDADIRSATLSAQIEGLSGEITALTDRRQQAREAIQELKTRYRNGLHTAATSGTIGDTVPAPGEVLNPGEPILTLYWGEPYVLAYLPQHYLFDVAAGEDVIVTSGNLTRNGRIDAILPMSTAIPDEFRNAFRLRETRQLARISLAPGPNLPTMASVRITREWKLPERLANVMENVGATFRLSQSQ</sequence>
<keyword evidence="4" id="KW-1185">Reference proteome</keyword>
<keyword evidence="1" id="KW-0175">Coiled coil</keyword>
<reference evidence="3 4" key="1">
    <citation type="submission" date="2018-06" db="EMBL/GenBank/DDBJ databases">
        <title>Genomic Encyclopedia of Archaeal and Bacterial Type Strains, Phase II (KMG-II): from individual species to whole genera.</title>
        <authorList>
            <person name="Goeker M."/>
        </authorList>
    </citation>
    <scope>NUCLEOTIDE SEQUENCE [LARGE SCALE GENOMIC DNA]</scope>
    <source>
        <strain evidence="3 4">DSM 22009</strain>
    </source>
</reference>
<dbReference type="GO" id="GO:0015562">
    <property type="term" value="F:efflux transmembrane transporter activity"/>
    <property type="evidence" value="ECO:0007669"/>
    <property type="project" value="TreeGrafter"/>
</dbReference>
<dbReference type="GO" id="GO:1990281">
    <property type="term" value="C:efflux pump complex"/>
    <property type="evidence" value="ECO:0007669"/>
    <property type="project" value="TreeGrafter"/>
</dbReference>
<keyword evidence="2" id="KW-0812">Transmembrane</keyword>
<proteinExistence type="predicted"/>
<feature type="transmembrane region" description="Helical" evidence="2">
    <location>
        <begin position="28"/>
        <end position="46"/>
    </location>
</feature>
<dbReference type="AlphaFoldDB" id="A0A2W7NBC0"/>
<dbReference type="RefSeq" id="WP_111536737.1">
    <property type="nucleotide sequence ID" value="NZ_QKZL01000005.1"/>
</dbReference>
<accession>A0A2W7NBC0</accession>
<evidence type="ECO:0000256" key="2">
    <source>
        <dbReference type="SAM" id="Phobius"/>
    </source>
</evidence>
<protein>
    <submittedName>
        <fullName evidence="3">Multidrug resistance efflux pump</fullName>
    </submittedName>
</protein>
<keyword evidence="2" id="KW-0472">Membrane</keyword>
<feature type="coiled-coil region" evidence="1">
    <location>
        <begin position="182"/>
        <end position="209"/>
    </location>
</feature>
<keyword evidence="2" id="KW-1133">Transmembrane helix</keyword>
<dbReference type="PANTHER" id="PTHR30469">
    <property type="entry name" value="MULTIDRUG RESISTANCE PROTEIN MDTA"/>
    <property type="match status" value="1"/>
</dbReference>
<dbReference type="Proteomes" id="UP000248916">
    <property type="component" value="Unassembled WGS sequence"/>
</dbReference>